<comment type="similarity">
    <text evidence="1">Belongs to the esterase D family.</text>
</comment>
<evidence type="ECO:0000313" key="3">
    <source>
        <dbReference type="EMBL" id="RKF17604.1"/>
    </source>
</evidence>
<dbReference type="OrthoDB" id="5523653at2"/>
<dbReference type="Proteomes" id="UP000284395">
    <property type="component" value="Unassembled WGS sequence"/>
</dbReference>
<evidence type="ECO:0000256" key="2">
    <source>
        <dbReference type="ARBA" id="ARBA00022801"/>
    </source>
</evidence>
<dbReference type="Gene3D" id="3.40.50.1820">
    <property type="entry name" value="alpha/beta hydrolase"/>
    <property type="match status" value="1"/>
</dbReference>
<proteinExistence type="inferred from homology"/>
<dbReference type="AlphaFoldDB" id="A0A420EA99"/>
<dbReference type="PANTHER" id="PTHR40841:SF2">
    <property type="entry name" value="SIDEROPHORE-DEGRADING ESTERASE (EUROFUNG)"/>
    <property type="match status" value="1"/>
</dbReference>
<dbReference type="InterPro" id="IPR029058">
    <property type="entry name" value="AB_hydrolase_fold"/>
</dbReference>
<comment type="caution">
    <text evidence="3">The sequence shown here is derived from an EMBL/GenBank/DDBJ whole genome shotgun (WGS) entry which is preliminary data.</text>
</comment>
<dbReference type="InterPro" id="IPR000801">
    <property type="entry name" value="Esterase-like"/>
</dbReference>
<evidence type="ECO:0000256" key="1">
    <source>
        <dbReference type="ARBA" id="ARBA00005622"/>
    </source>
</evidence>
<dbReference type="SUPFAM" id="SSF53474">
    <property type="entry name" value="alpha/beta-Hydrolases"/>
    <property type="match status" value="1"/>
</dbReference>
<keyword evidence="2 3" id="KW-0378">Hydrolase</keyword>
<reference evidence="3 4" key="1">
    <citation type="submission" date="2018-09" db="EMBL/GenBank/DDBJ databases">
        <title>Altererythrobacter spongiae sp. nov., isolated from a marine sponge.</title>
        <authorList>
            <person name="Zhuang L."/>
            <person name="Luo L."/>
        </authorList>
    </citation>
    <scope>NUCLEOTIDE SEQUENCE [LARGE SCALE GENOMIC DNA]</scope>
    <source>
        <strain evidence="3 4">HN-Y73</strain>
    </source>
</reference>
<dbReference type="InterPro" id="IPR052558">
    <property type="entry name" value="Siderophore_Hydrolase_D"/>
</dbReference>
<dbReference type="PANTHER" id="PTHR40841">
    <property type="entry name" value="SIDEROPHORE TRIACETYLFUSARININE C ESTERASE"/>
    <property type="match status" value="1"/>
</dbReference>
<name>A0A420EA99_9SPHN</name>
<dbReference type="Pfam" id="PF00756">
    <property type="entry name" value="Esterase"/>
    <property type="match status" value="1"/>
</dbReference>
<dbReference type="EMBL" id="RAPF01000014">
    <property type="protein sequence ID" value="RKF17604.1"/>
    <property type="molecule type" value="Genomic_DNA"/>
</dbReference>
<sequence length="285" mass="31621">MNEGGDKKWGVSGENELVILPNALRFPLTSHAHSDVYQIDIAFPDGEPVKAGWPAIFLLDASNCFGTCVEAMRRMSKRPDATGVEPAIIIGISGEKGAYDVSRRQRDYTTIPVGPIRDERTVGGAPVFLDFLRQEVTSFVSRHVNLDLKRLTLFGHSLAGYFVLWTMLNHGAFFRNYAAISPSVWWDKTGIFNAAGSLTSSDRRLLLTIGEWEDSLPPWQAAASGSEDVIARRKRRNMFGNVRDLGETLKPRLGDNMSCLILPDEDHVSGISTAIPRMLRMASQR</sequence>
<accession>A0A420EA99</accession>
<protein>
    <submittedName>
        <fullName evidence="3">Alpha/beta hydrolase</fullName>
    </submittedName>
</protein>
<organism evidence="3 4">
    <name type="scientific">Altericroceibacterium spongiae</name>
    <dbReference type="NCBI Taxonomy" id="2320269"/>
    <lineage>
        <taxon>Bacteria</taxon>
        <taxon>Pseudomonadati</taxon>
        <taxon>Pseudomonadota</taxon>
        <taxon>Alphaproteobacteria</taxon>
        <taxon>Sphingomonadales</taxon>
        <taxon>Erythrobacteraceae</taxon>
        <taxon>Altericroceibacterium</taxon>
    </lineage>
</organism>
<dbReference type="RefSeq" id="WP_120325982.1">
    <property type="nucleotide sequence ID" value="NZ_RAPF01000014.1"/>
</dbReference>
<gene>
    <name evidence="3" type="ORF">D6851_16385</name>
</gene>
<dbReference type="GO" id="GO:0016788">
    <property type="term" value="F:hydrolase activity, acting on ester bonds"/>
    <property type="evidence" value="ECO:0007669"/>
    <property type="project" value="TreeGrafter"/>
</dbReference>
<evidence type="ECO:0000313" key="4">
    <source>
        <dbReference type="Proteomes" id="UP000284395"/>
    </source>
</evidence>
<keyword evidence="4" id="KW-1185">Reference proteome</keyword>